<evidence type="ECO:0000313" key="8">
    <source>
        <dbReference type="EMBL" id="KUO95981.1"/>
    </source>
</evidence>
<keyword evidence="3" id="KW-1003">Cell membrane</keyword>
<protein>
    <recommendedName>
        <fullName evidence="10">Permease</fullName>
    </recommendedName>
</protein>
<keyword evidence="6 7" id="KW-0472">Membrane</keyword>
<evidence type="ECO:0000256" key="6">
    <source>
        <dbReference type="ARBA" id="ARBA00023136"/>
    </source>
</evidence>
<feature type="transmembrane region" description="Helical" evidence="7">
    <location>
        <begin position="306"/>
        <end position="328"/>
    </location>
</feature>
<evidence type="ECO:0008006" key="10">
    <source>
        <dbReference type="Google" id="ProtNLM"/>
    </source>
</evidence>
<evidence type="ECO:0000313" key="9">
    <source>
        <dbReference type="Proteomes" id="UP000053557"/>
    </source>
</evidence>
<organism evidence="8 9">
    <name type="scientific">Ferroacidibacillus organovorans</name>
    <dbReference type="NCBI Taxonomy" id="1765683"/>
    <lineage>
        <taxon>Bacteria</taxon>
        <taxon>Bacillati</taxon>
        <taxon>Bacillota</taxon>
        <taxon>Bacilli</taxon>
        <taxon>Bacillales</taxon>
        <taxon>Alicyclobacillaceae</taxon>
        <taxon>Ferroacidibacillus</taxon>
    </lineage>
</organism>
<comment type="caution">
    <text evidence="8">The sequence shown here is derived from an EMBL/GenBank/DDBJ whole genome shotgun (WGS) entry which is preliminary data.</text>
</comment>
<dbReference type="PANTHER" id="PTHR34184:SF4">
    <property type="entry name" value="UPF0718 PROTEIN YCGR"/>
    <property type="match status" value="1"/>
</dbReference>
<evidence type="ECO:0000256" key="7">
    <source>
        <dbReference type="SAM" id="Phobius"/>
    </source>
</evidence>
<keyword evidence="5 7" id="KW-1133">Transmembrane helix</keyword>
<dbReference type="OrthoDB" id="9810876at2"/>
<gene>
    <name evidence="8" type="ORF">ATW55_02580</name>
</gene>
<evidence type="ECO:0000256" key="1">
    <source>
        <dbReference type="ARBA" id="ARBA00004651"/>
    </source>
</evidence>
<dbReference type="GO" id="GO:0005886">
    <property type="term" value="C:plasma membrane"/>
    <property type="evidence" value="ECO:0007669"/>
    <property type="project" value="UniProtKB-SubCell"/>
</dbReference>
<dbReference type="InterPro" id="IPR052923">
    <property type="entry name" value="UPF0718"/>
</dbReference>
<dbReference type="Pfam" id="PF03773">
    <property type="entry name" value="ArsP_1"/>
    <property type="match status" value="1"/>
</dbReference>
<sequence>MSDALYVGAKVRAVTAVAILLFVAFGVYLYTMGGSTGTIYVRSILSLFEGIVWDSLPFLVIGVTLSSIVDALSARRAFSSLLSTRIKSHAVAATLGLALPVCDCGVAPVARTMRRRGVPEATAMTYALATPTLNIISIVATVVAFHGSWTMALWRIGAVLLLSLSIGMLLSRLQGDAADVYQQPNTNASHARGTFATVDHMARHAIAELVAIGPFLILSALIAATAQELWPLRAVTAFTQHSVWSIPLMMALGGMLSLCSEADAFVAAGLASLFSPGAILAFLLAGQLVDIRNMMVFPTVFQQRTIWTALSLASLFVFVISALANHVILGGWTL</sequence>
<reference evidence="8 9" key="1">
    <citation type="submission" date="2015-12" db="EMBL/GenBank/DDBJ databases">
        <title>Draft genome sequence of Acidibacillus ferrooxidans ITV001, isolated from a chalcopyrite acid mine drainage site in Brazil.</title>
        <authorList>
            <person name="Dall'Agnol H."/>
            <person name="Nancucheo I."/>
            <person name="Johnson B."/>
            <person name="Oliveira R."/>
            <person name="Leite L."/>
            <person name="Pylro V."/>
            <person name="Nunes G.L."/>
            <person name="Tzotzos G."/>
            <person name="Fernandes G.R."/>
            <person name="Dutra J."/>
            <person name="Orellana S.C."/>
            <person name="Oliveira G."/>
        </authorList>
    </citation>
    <scope>NUCLEOTIDE SEQUENCE [LARGE SCALE GENOMIC DNA]</scope>
    <source>
        <strain evidence="9">ITV01</strain>
    </source>
</reference>
<feature type="transmembrane region" description="Helical" evidence="7">
    <location>
        <begin position="123"/>
        <end position="145"/>
    </location>
</feature>
<evidence type="ECO:0000256" key="3">
    <source>
        <dbReference type="ARBA" id="ARBA00022475"/>
    </source>
</evidence>
<name>A0A101XR32_9BACL</name>
<feature type="transmembrane region" description="Helical" evidence="7">
    <location>
        <begin position="152"/>
        <end position="170"/>
    </location>
</feature>
<feature type="transmembrane region" description="Helical" evidence="7">
    <location>
        <begin position="12"/>
        <end position="31"/>
    </location>
</feature>
<evidence type="ECO:0000256" key="5">
    <source>
        <dbReference type="ARBA" id="ARBA00022989"/>
    </source>
</evidence>
<comment type="similarity">
    <text evidence="2">Belongs to the UPF0718 family.</text>
</comment>
<accession>A0A101XR32</accession>
<comment type="subcellular location">
    <subcellularLocation>
        <location evidence="1">Cell membrane</location>
        <topology evidence="1">Multi-pass membrane protein</topology>
    </subcellularLocation>
</comment>
<dbReference type="InterPro" id="IPR005524">
    <property type="entry name" value="DUF318"/>
</dbReference>
<feature type="transmembrane region" description="Helical" evidence="7">
    <location>
        <begin position="205"/>
        <end position="226"/>
    </location>
</feature>
<dbReference type="PANTHER" id="PTHR34184">
    <property type="entry name" value="UPF0718 PROTEIN YCGR"/>
    <property type="match status" value="1"/>
</dbReference>
<keyword evidence="9" id="KW-1185">Reference proteome</keyword>
<dbReference type="EMBL" id="LPVJ01000030">
    <property type="protein sequence ID" value="KUO95981.1"/>
    <property type="molecule type" value="Genomic_DNA"/>
</dbReference>
<keyword evidence="4 7" id="KW-0812">Transmembrane</keyword>
<dbReference type="RefSeq" id="WP_067715327.1">
    <property type="nucleotide sequence ID" value="NZ_LPVJ01000030.1"/>
</dbReference>
<feature type="transmembrane region" description="Helical" evidence="7">
    <location>
        <begin position="264"/>
        <end position="285"/>
    </location>
</feature>
<dbReference type="AlphaFoldDB" id="A0A101XR32"/>
<evidence type="ECO:0000256" key="4">
    <source>
        <dbReference type="ARBA" id="ARBA00022692"/>
    </source>
</evidence>
<feature type="transmembrane region" description="Helical" evidence="7">
    <location>
        <begin position="51"/>
        <end position="69"/>
    </location>
</feature>
<proteinExistence type="inferred from homology"/>
<evidence type="ECO:0000256" key="2">
    <source>
        <dbReference type="ARBA" id="ARBA00006386"/>
    </source>
</evidence>
<dbReference type="Proteomes" id="UP000053557">
    <property type="component" value="Unassembled WGS sequence"/>
</dbReference>